<feature type="transmembrane region" description="Helical" evidence="1">
    <location>
        <begin position="79"/>
        <end position="98"/>
    </location>
</feature>
<keyword evidence="3" id="KW-1185">Reference proteome</keyword>
<organism evidence="2 3">
    <name type="scientific">Pelagerythrobacter marensis</name>
    <dbReference type="NCBI Taxonomy" id="543877"/>
    <lineage>
        <taxon>Bacteria</taxon>
        <taxon>Pseudomonadati</taxon>
        <taxon>Pseudomonadota</taxon>
        <taxon>Alphaproteobacteria</taxon>
        <taxon>Sphingomonadales</taxon>
        <taxon>Erythrobacteraceae</taxon>
        <taxon>Pelagerythrobacter</taxon>
    </lineage>
</organism>
<keyword evidence="1" id="KW-0812">Transmembrane</keyword>
<reference evidence="2 3" key="1">
    <citation type="submission" date="2024-02" db="EMBL/GenBank/DDBJ databases">
        <title>The whole genome sequence of five bacterial samples isolated from Abu Dhabi Sabkha-shore region.</title>
        <authorList>
            <person name="Sudalaimuthuasari N."/>
            <person name="Sarfraz B."/>
            <person name="Tuyisabe J.D."/>
            <person name="Mugisha Ntwali L.D.M."/>
            <person name="Ali A.I.A.A."/>
            <person name="Almansoori S.Z.A."/>
            <person name="Alajami H.S.A."/>
            <person name="Almeqbaali A.A.S."/>
            <person name="Kundu B."/>
            <person name="Saeed E.E."/>
            <person name="Sukumarinath V."/>
            <person name="Mishra A.K."/>
            <person name="Hazzouri K.M."/>
            <person name="Almaskari R."/>
            <person name="Sharma A.K."/>
            <person name="Amiri K.M.A."/>
        </authorList>
    </citation>
    <scope>NUCLEOTIDE SEQUENCE [LARGE SCALE GENOMIC DNA]</scope>
    <source>
        <strain evidence="3">kcgeb_sd</strain>
    </source>
</reference>
<evidence type="ECO:0000256" key="1">
    <source>
        <dbReference type="SAM" id="Phobius"/>
    </source>
</evidence>
<evidence type="ECO:0000313" key="2">
    <source>
        <dbReference type="EMBL" id="WWA48359.1"/>
    </source>
</evidence>
<accession>A0ABZ2DC31</accession>
<keyword evidence="1" id="KW-0472">Membrane</keyword>
<dbReference type="RefSeq" id="WP_338447242.1">
    <property type="nucleotide sequence ID" value="NZ_CP144918.1"/>
</dbReference>
<keyword evidence="1" id="KW-1133">Transmembrane helix</keyword>
<dbReference type="EMBL" id="CP144918">
    <property type="protein sequence ID" value="WWA48359.1"/>
    <property type="molecule type" value="Genomic_DNA"/>
</dbReference>
<dbReference type="Proteomes" id="UP001335183">
    <property type="component" value="Chromosome"/>
</dbReference>
<name>A0ABZ2DC31_9SPHN</name>
<protein>
    <recommendedName>
        <fullName evidence="4">Anti-sigma factor</fullName>
    </recommendedName>
</protein>
<sequence>MQQTQDRAVSPEERRLAIEASVARYPALDEAELKDVLHWFRKEATAYEAAMFASNEALAEPYRRLRDEHLDRLSPREKAAVWIVGALLLSGIAALYIML</sequence>
<evidence type="ECO:0008006" key="4">
    <source>
        <dbReference type="Google" id="ProtNLM"/>
    </source>
</evidence>
<gene>
    <name evidence="2" type="ORF">V5F89_05520</name>
</gene>
<proteinExistence type="predicted"/>
<evidence type="ECO:0000313" key="3">
    <source>
        <dbReference type="Proteomes" id="UP001335183"/>
    </source>
</evidence>